<reference evidence="4" key="1">
    <citation type="submission" date="2021-01" db="EMBL/GenBank/DDBJ databases">
        <authorList>
            <person name="Corre E."/>
            <person name="Pelletier E."/>
            <person name="Niang G."/>
            <person name="Scheremetjew M."/>
            <person name="Finn R."/>
            <person name="Kale V."/>
            <person name="Holt S."/>
            <person name="Cochrane G."/>
            <person name="Meng A."/>
            <person name="Brown T."/>
            <person name="Cohen L."/>
        </authorList>
    </citation>
    <scope>NUCLEOTIDE SEQUENCE</scope>
    <source>
        <strain evidence="4">CCCM811</strain>
    </source>
</reference>
<accession>A0A6V3L744</accession>
<gene>
    <name evidence="3" type="ORF">LGLO00237_LOCUS11130</name>
    <name evidence="4" type="ORF">LGLO00237_LOCUS11132</name>
</gene>
<keyword evidence="2" id="KW-0812">Transmembrane</keyword>
<dbReference type="EMBL" id="HBIV01015248">
    <property type="protein sequence ID" value="CAE0659556.1"/>
    <property type="molecule type" value="Transcribed_RNA"/>
</dbReference>
<sequence>MPPPPTQTDAHPPSTEKSIHPSIHPSIKTQNTSETVIIGQPRKSTIYACTCTRTCTQGIKLKASNNIVHQSITYLSAMSKINTYISPWVGEQVVFVVVVLLYLYSRKGSNVLQNTICLPPFNLPTTPKEVKNLDVYA</sequence>
<feature type="region of interest" description="Disordered" evidence="1">
    <location>
        <begin position="1"/>
        <end position="26"/>
    </location>
</feature>
<dbReference type="EMBL" id="HBIV01015245">
    <property type="protein sequence ID" value="CAE0659554.1"/>
    <property type="molecule type" value="Transcribed_RNA"/>
</dbReference>
<proteinExistence type="predicted"/>
<evidence type="ECO:0000313" key="3">
    <source>
        <dbReference type="EMBL" id="CAE0659554.1"/>
    </source>
</evidence>
<evidence type="ECO:0000313" key="4">
    <source>
        <dbReference type="EMBL" id="CAE0659556.1"/>
    </source>
</evidence>
<dbReference type="AlphaFoldDB" id="A0A6V3L744"/>
<keyword evidence="2" id="KW-1133">Transmembrane helix</keyword>
<organism evidence="4">
    <name type="scientific">Lotharella globosa</name>
    <dbReference type="NCBI Taxonomy" id="91324"/>
    <lineage>
        <taxon>Eukaryota</taxon>
        <taxon>Sar</taxon>
        <taxon>Rhizaria</taxon>
        <taxon>Cercozoa</taxon>
        <taxon>Chlorarachniophyceae</taxon>
        <taxon>Lotharella</taxon>
    </lineage>
</organism>
<evidence type="ECO:0000256" key="1">
    <source>
        <dbReference type="SAM" id="MobiDB-lite"/>
    </source>
</evidence>
<protein>
    <submittedName>
        <fullName evidence="4">Uncharacterized protein</fullName>
    </submittedName>
</protein>
<keyword evidence="2" id="KW-0472">Membrane</keyword>
<feature type="transmembrane region" description="Helical" evidence="2">
    <location>
        <begin position="85"/>
        <end position="104"/>
    </location>
</feature>
<evidence type="ECO:0000256" key="2">
    <source>
        <dbReference type="SAM" id="Phobius"/>
    </source>
</evidence>
<name>A0A6V3L744_9EUKA</name>